<comment type="caution">
    <text evidence="1">The sequence shown here is derived from an EMBL/GenBank/DDBJ whole genome shotgun (WGS) entry which is preliminary data.</text>
</comment>
<organism evidence="1 2">
    <name type="scientific">Devosia albogilva</name>
    <dbReference type="NCBI Taxonomy" id="429726"/>
    <lineage>
        <taxon>Bacteria</taxon>
        <taxon>Pseudomonadati</taxon>
        <taxon>Pseudomonadota</taxon>
        <taxon>Alphaproteobacteria</taxon>
        <taxon>Hyphomicrobiales</taxon>
        <taxon>Devosiaceae</taxon>
        <taxon>Devosia</taxon>
    </lineage>
</organism>
<protein>
    <submittedName>
        <fullName evidence="1">Uncharacterized protein</fullName>
    </submittedName>
</protein>
<dbReference type="Proteomes" id="UP001597521">
    <property type="component" value="Unassembled WGS sequence"/>
</dbReference>
<accession>A0ABW5QF42</accession>
<gene>
    <name evidence="1" type="ORF">ACFSX5_00255</name>
</gene>
<evidence type="ECO:0000313" key="2">
    <source>
        <dbReference type="Proteomes" id="UP001597521"/>
    </source>
</evidence>
<dbReference type="EMBL" id="JBHUNP010000001">
    <property type="protein sequence ID" value="MFD2646220.1"/>
    <property type="molecule type" value="Genomic_DNA"/>
</dbReference>
<name>A0ABW5QF42_9HYPH</name>
<reference evidence="2" key="1">
    <citation type="journal article" date="2019" name="Int. J. Syst. Evol. Microbiol.">
        <title>The Global Catalogue of Microorganisms (GCM) 10K type strain sequencing project: providing services to taxonomists for standard genome sequencing and annotation.</title>
        <authorList>
            <consortium name="The Broad Institute Genomics Platform"/>
            <consortium name="The Broad Institute Genome Sequencing Center for Infectious Disease"/>
            <person name="Wu L."/>
            <person name="Ma J."/>
        </authorList>
    </citation>
    <scope>NUCLEOTIDE SEQUENCE [LARGE SCALE GENOMIC DNA]</scope>
    <source>
        <strain evidence="2">CCM 7427</strain>
    </source>
</reference>
<sequence>MPMMLTLIEAIAGRDRAQAVARDFGVEDWDARHASGNFRFTRDFATGVMDNALALWNRENLGVALYPGIDGLSLSLVADAWSRTYRSKATSFAPTAEIATANGIRVLADEITPAWPDQTIVSVNPGETATDALDRTLASIAGRYGDNTAEIVAMQLEYQMPPQAR</sequence>
<keyword evidence="2" id="KW-1185">Reference proteome</keyword>
<evidence type="ECO:0000313" key="1">
    <source>
        <dbReference type="EMBL" id="MFD2646220.1"/>
    </source>
</evidence>
<dbReference type="RefSeq" id="WP_386830664.1">
    <property type="nucleotide sequence ID" value="NZ_JBHUNP010000001.1"/>
</dbReference>
<proteinExistence type="predicted"/>